<evidence type="ECO:0000313" key="2">
    <source>
        <dbReference type="EMBL" id="VVT56586.1"/>
    </source>
</evidence>
<dbReference type="EMBL" id="CABVLU010000004">
    <property type="protein sequence ID" value="VVT56586.1"/>
    <property type="molecule type" value="Genomic_DNA"/>
</dbReference>
<name>A0A5E8C5U6_9ASCO</name>
<feature type="compositionally biased region" description="Basic residues" evidence="1">
    <location>
        <begin position="285"/>
        <end position="296"/>
    </location>
</feature>
<feature type="region of interest" description="Disordered" evidence="1">
    <location>
        <begin position="359"/>
        <end position="403"/>
    </location>
</feature>
<accession>A0A5E8C5U6</accession>
<feature type="region of interest" description="Disordered" evidence="1">
    <location>
        <begin position="228"/>
        <end position="311"/>
    </location>
</feature>
<reference evidence="2 3" key="1">
    <citation type="submission" date="2019-09" db="EMBL/GenBank/DDBJ databases">
        <authorList>
            <person name="Brejova B."/>
        </authorList>
    </citation>
    <scope>NUCLEOTIDE SEQUENCE [LARGE SCALE GENOMIC DNA]</scope>
</reference>
<proteinExistence type="predicted"/>
<dbReference type="RefSeq" id="XP_031855770.1">
    <property type="nucleotide sequence ID" value="XM_031999879.1"/>
</dbReference>
<dbReference type="GeneID" id="43583979"/>
<feature type="compositionally biased region" description="Basic residues" evidence="1">
    <location>
        <begin position="371"/>
        <end position="384"/>
    </location>
</feature>
<feature type="region of interest" description="Disordered" evidence="1">
    <location>
        <begin position="23"/>
        <end position="43"/>
    </location>
</feature>
<dbReference type="AlphaFoldDB" id="A0A5E8C5U6"/>
<feature type="compositionally biased region" description="Basic and acidic residues" evidence="1">
    <location>
        <begin position="269"/>
        <end position="283"/>
    </location>
</feature>
<sequence>MAYSHSSSDDLVNALTRRKTGLGARITSLPGPKPSHSDSSPAQLLTNTSFSAVPQFQDPYLLDELQRPLLGLFTVTADPAIMRRAGTACGKFVALEEAVDALVPVPAPIQGAGARHAAYLRRLRALVSYVDRSEEFSEKMPAVSEMLKSAIDEYSQEGDRDKDIVINGSAIVGGHSKTNSGIKAAQYSAVLRSIVRYLERVDMGSAAAAAAAAARNASLQEALVDKKVIDSSRDTRESPASPPGAETEPFSPGSQDDVLAGSSSPMDSGDEKHHQRSRGDSRSRSPSRTHHRRSFHHQNSGPGRGGRGGVHVSRQGRKRICLNCKHYGCPDSSRCNEVCWYCRGDEDRIQWSINYGTKKLKNQQQQQQQRGRVHAYHHYHRNRPRSSSPDNKSRSPGTRDRVW</sequence>
<keyword evidence="3" id="KW-1185">Reference proteome</keyword>
<feature type="compositionally biased region" description="Basic and acidic residues" evidence="1">
    <location>
        <begin position="228"/>
        <end position="237"/>
    </location>
</feature>
<evidence type="ECO:0000256" key="1">
    <source>
        <dbReference type="SAM" id="MobiDB-lite"/>
    </source>
</evidence>
<organism evidence="2 3">
    <name type="scientific">Magnusiomyces paraingens</name>
    <dbReference type="NCBI Taxonomy" id="2606893"/>
    <lineage>
        <taxon>Eukaryota</taxon>
        <taxon>Fungi</taxon>
        <taxon>Dikarya</taxon>
        <taxon>Ascomycota</taxon>
        <taxon>Saccharomycotina</taxon>
        <taxon>Dipodascomycetes</taxon>
        <taxon>Dipodascales</taxon>
        <taxon>Dipodascaceae</taxon>
        <taxon>Magnusiomyces</taxon>
    </lineage>
</organism>
<feature type="compositionally biased region" description="Basic and acidic residues" evidence="1">
    <location>
        <begin position="391"/>
        <end position="403"/>
    </location>
</feature>
<dbReference type="Proteomes" id="UP000398389">
    <property type="component" value="Unassembled WGS sequence"/>
</dbReference>
<protein>
    <submittedName>
        <fullName evidence="2">Uncharacterized protein</fullName>
    </submittedName>
</protein>
<gene>
    <name evidence="2" type="ORF">SAPINGB_P005164</name>
</gene>
<evidence type="ECO:0000313" key="3">
    <source>
        <dbReference type="Proteomes" id="UP000398389"/>
    </source>
</evidence>